<gene>
    <name evidence="3" type="ORF">SBRCBS47491_002492</name>
</gene>
<dbReference type="InterPro" id="IPR006076">
    <property type="entry name" value="FAD-dep_OxRdtase"/>
</dbReference>
<dbReference type="PANTHER" id="PTHR13847">
    <property type="entry name" value="SARCOSINE DEHYDROGENASE-RELATED"/>
    <property type="match status" value="1"/>
</dbReference>
<feature type="domain" description="FAD dependent oxidoreductase" evidence="2">
    <location>
        <begin position="8"/>
        <end position="358"/>
    </location>
</feature>
<sequence length="389" mass="40723">MTELASKHVIVIGAGIIGASIAWHLAALGARVTVIATENGLGGTATPNSFAWINANRGNARHYYELRRRSMALWRSLSDETNGVPGLAALVRWTGTIQWNQPSEELDKFVEEHTSWGYNVSRIDNTALAKKEPSLHGSALPSAGWAVETPDEGSVEPALAAQLLLEQAKAAYGTRVIVGTVASLTVSEGRVTGIVTDDGTVLKADHVVVAAGLGSVSLCASAGIDLPVYGRPGLLAHSKPISDRRLLNGIVLSAGPHVRQTVAGHLVVGADFAGGGGGNLTDPDEQKQAGMALLDEAKKLFHPEDEHLIELDFVTVGERPQPRDGLPIIDAEILPGLALAVMHSGVTLAAIVGDLLAKEIVGGEVDEALKAFSIKRFGGNGINELAQLS</sequence>
<evidence type="ECO:0000313" key="3">
    <source>
        <dbReference type="EMBL" id="CAK7215469.1"/>
    </source>
</evidence>
<keyword evidence="1" id="KW-0560">Oxidoreductase</keyword>
<dbReference type="Proteomes" id="UP001642406">
    <property type="component" value="Unassembled WGS sequence"/>
</dbReference>
<evidence type="ECO:0000313" key="4">
    <source>
        <dbReference type="Proteomes" id="UP001642406"/>
    </source>
</evidence>
<comment type="caution">
    <text evidence="3">The sequence shown here is derived from an EMBL/GenBank/DDBJ whole genome shotgun (WGS) entry which is preliminary data.</text>
</comment>
<reference evidence="3 4" key="1">
    <citation type="submission" date="2024-01" db="EMBL/GenBank/DDBJ databases">
        <authorList>
            <person name="Allen C."/>
            <person name="Tagirdzhanova G."/>
        </authorList>
    </citation>
    <scope>NUCLEOTIDE SEQUENCE [LARGE SCALE GENOMIC DNA]</scope>
</reference>
<protein>
    <recommendedName>
        <fullName evidence="2">FAD dependent oxidoreductase domain-containing protein</fullName>
    </recommendedName>
</protein>
<keyword evidence="4" id="KW-1185">Reference proteome</keyword>
<name>A0ABP0B7C5_9PEZI</name>
<dbReference type="Gene3D" id="3.50.50.60">
    <property type="entry name" value="FAD/NAD(P)-binding domain"/>
    <property type="match status" value="1"/>
</dbReference>
<organism evidence="3 4">
    <name type="scientific">Sporothrix bragantina</name>
    <dbReference type="NCBI Taxonomy" id="671064"/>
    <lineage>
        <taxon>Eukaryota</taxon>
        <taxon>Fungi</taxon>
        <taxon>Dikarya</taxon>
        <taxon>Ascomycota</taxon>
        <taxon>Pezizomycotina</taxon>
        <taxon>Sordariomycetes</taxon>
        <taxon>Sordariomycetidae</taxon>
        <taxon>Ophiostomatales</taxon>
        <taxon>Ophiostomataceae</taxon>
        <taxon>Sporothrix</taxon>
    </lineage>
</organism>
<dbReference type="PANTHER" id="PTHR13847:SF289">
    <property type="entry name" value="GLYCINE OXIDASE"/>
    <property type="match status" value="1"/>
</dbReference>
<dbReference type="Gene3D" id="3.30.9.10">
    <property type="entry name" value="D-Amino Acid Oxidase, subunit A, domain 2"/>
    <property type="match status" value="1"/>
</dbReference>
<dbReference type="SUPFAM" id="SSF51905">
    <property type="entry name" value="FAD/NAD(P)-binding domain"/>
    <property type="match status" value="1"/>
</dbReference>
<evidence type="ECO:0000259" key="2">
    <source>
        <dbReference type="Pfam" id="PF01266"/>
    </source>
</evidence>
<dbReference type="EMBL" id="CAWUHC010000015">
    <property type="protein sequence ID" value="CAK7215469.1"/>
    <property type="molecule type" value="Genomic_DNA"/>
</dbReference>
<dbReference type="Pfam" id="PF01266">
    <property type="entry name" value="DAO"/>
    <property type="match status" value="1"/>
</dbReference>
<proteinExistence type="predicted"/>
<accession>A0ABP0B7C5</accession>
<dbReference type="PRINTS" id="PR00411">
    <property type="entry name" value="PNDRDTASEI"/>
</dbReference>
<dbReference type="InterPro" id="IPR036188">
    <property type="entry name" value="FAD/NAD-bd_sf"/>
</dbReference>
<evidence type="ECO:0000256" key="1">
    <source>
        <dbReference type="ARBA" id="ARBA00023002"/>
    </source>
</evidence>